<evidence type="ECO:0000313" key="3">
    <source>
        <dbReference type="Proteomes" id="UP000199337"/>
    </source>
</evidence>
<dbReference type="Gene3D" id="3.30.1370.120">
    <property type="match status" value="1"/>
</dbReference>
<dbReference type="Proteomes" id="UP000199337">
    <property type="component" value="Unassembled WGS sequence"/>
</dbReference>
<name>A0A1I2MNX9_9FIRM</name>
<dbReference type="InterPro" id="IPR005644">
    <property type="entry name" value="NolW-like"/>
</dbReference>
<dbReference type="PANTHER" id="PTHR30604">
    <property type="entry name" value="PROTEIN TRANSPORT PROTEIN HOFQ"/>
    <property type="match status" value="1"/>
</dbReference>
<evidence type="ECO:0000259" key="1">
    <source>
        <dbReference type="Pfam" id="PF03958"/>
    </source>
</evidence>
<dbReference type="PANTHER" id="PTHR30604:SF1">
    <property type="entry name" value="DNA UTILIZATION PROTEIN HOFQ"/>
    <property type="match status" value="1"/>
</dbReference>
<evidence type="ECO:0000313" key="2">
    <source>
        <dbReference type="EMBL" id="SFF92818.1"/>
    </source>
</evidence>
<gene>
    <name evidence="2" type="ORF">SAMN05660649_00041</name>
</gene>
<dbReference type="EMBL" id="FOOX01000001">
    <property type="protein sequence ID" value="SFF92818.1"/>
    <property type="molecule type" value="Genomic_DNA"/>
</dbReference>
<sequence>MTRANCCMMRRAGKMLTYYIAVLVLTLLLCDTAIADGSSNAVSEDFADIPAWSATAGISDSIFTGDGGEISLEVRDADLRDVLSALAVKLGVNIILTNSEPVSIDFKVKNITARKALELIIENQKMAYLQNGNIILVGDPGTLKSDFFNQMLLVKFDLYYIQADKIKDLIGQLGVDQTNIMVDTNPNAIWVQGTAQTLQKVRELIYAVDEKENQLSLDYKALETYTIPPDRLVELMARAGVVFKRYVILDNRLLVFDRELFPRWEELQKLTQQLDVNAAQKNKAFVFQLKNIAAGDAKTRLDEFGFTDVQAEAYNYDRLGHELMVICPPYLETQVRAALVSLDQTREKTKVPLLTGSYDQVNSMRSLLSELSGVSASYLHISRNIADTTDSDNREYVLWVEETPDKAQLIKDLIEEIGGGSGGESGD</sequence>
<dbReference type="InterPro" id="IPR051808">
    <property type="entry name" value="Type_IV_pilus_biogenesis"/>
</dbReference>
<dbReference type="STRING" id="341036.SAMN05660649_00041"/>
<keyword evidence="3" id="KW-1185">Reference proteome</keyword>
<dbReference type="Pfam" id="PF03958">
    <property type="entry name" value="Secretin_N"/>
    <property type="match status" value="1"/>
</dbReference>
<accession>A0A1I2MNX9</accession>
<dbReference type="AlphaFoldDB" id="A0A1I2MNX9"/>
<proteinExistence type="predicted"/>
<feature type="domain" description="NolW-like" evidence="1">
    <location>
        <begin position="156"/>
        <end position="213"/>
    </location>
</feature>
<dbReference type="Gene3D" id="3.30.1370.130">
    <property type="match status" value="1"/>
</dbReference>
<dbReference type="InterPro" id="IPR038591">
    <property type="entry name" value="NolW-like_sf"/>
</dbReference>
<organism evidence="2 3">
    <name type="scientific">Desulfotruncus arcticus DSM 17038</name>
    <dbReference type="NCBI Taxonomy" id="1121424"/>
    <lineage>
        <taxon>Bacteria</taxon>
        <taxon>Bacillati</taxon>
        <taxon>Bacillota</taxon>
        <taxon>Clostridia</taxon>
        <taxon>Eubacteriales</taxon>
        <taxon>Desulfallaceae</taxon>
        <taxon>Desulfotruncus</taxon>
    </lineage>
</organism>
<reference evidence="3" key="1">
    <citation type="submission" date="2016-10" db="EMBL/GenBank/DDBJ databases">
        <authorList>
            <person name="Varghese N."/>
            <person name="Submissions S."/>
        </authorList>
    </citation>
    <scope>NUCLEOTIDE SEQUENCE [LARGE SCALE GENOMIC DNA]</scope>
    <source>
        <strain evidence="3">DSM 17038</strain>
    </source>
</reference>
<protein>
    <submittedName>
        <fullName evidence="2">Type IV pilus assembly protein PilQ</fullName>
    </submittedName>
</protein>